<protein>
    <submittedName>
        <fullName evidence="2">Uncharacterized protein</fullName>
    </submittedName>
</protein>
<organism evidence="2 3">
    <name type="scientific">Microbacterium rhizosphaerae</name>
    <dbReference type="NCBI Taxonomy" id="1678237"/>
    <lineage>
        <taxon>Bacteria</taxon>
        <taxon>Bacillati</taxon>
        <taxon>Actinomycetota</taxon>
        <taxon>Actinomycetes</taxon>
        <taxon>Micrococcales</taxon>
        <taxon>Microbacteriaceae</taxon>
        <taxon>Microbacterium</taxon>
    </lineage>
</organism>
<proteinExistence type="predicted"/>
<feature type="transmembrane region" description="Helical" evidence="1">
    <location>
        <begin position="12"/>
        <end position="32"/>
    </location>
</feature>
<name>A0ABZ0SPY1_9MICO</name>
<keyword evidence="3" id="KW-1185">Reference proteome</keyword>
<accession>A0ABZ0SPY1</accession>
<evidence type="ECO:0000313" key="2">
    <source>
        <dbReference type="EMBL" id="WPR90525.1"/>
    </source>
</evidence>
<keyword evidence="1" id="KW-0472">Membrane</keyword>
<evidence type="ECO:0000256" key="1">
    <source>
        <dbReference type="SAM" id="Phobius"/>
    </source>
</evidence>
<keyword evidence="1" id="KW-0812">Transmembrane</keyword>
<keyword evidence="1" id="KW-1133">Transmembrane helix</keyword>
<evidence type="ECO:0000313" key="3">
    <source>
        <dbReference type="Proteomes" id="UP001323798"/>
    </source>
</evidence>
<sequence length="201" mass="21001">MMGMIGGRNGWIAWPAGLLCAGVVGGLVWLAAPAVPSAVLFVGNTLRNAAPTWDEPRALPTDVPLTEDCRSLYPGLLWIALGWNPEVVLAQSTALPATSAVAVRDALQPKVRMTCLWRDSAGGSVSTTLATVDAAASDVAQPALTAAGFACVASGDGIRCTKTTGTTIEDEIVRDGMWLSTTETGWHPPGYTDQLAARLWP</sequence>
<dbReference type="RefSeq" id="WP_320943237.1">
    <property type="nucleotide sequence ID" value="NZ_BAABEU010000011.1"/>
</dbReference>
<reference evidence="2 3" key="1">
    <citation type="submission" date="2023-11" db="EMBL/GenBank/DDBJ databases">
        <title>Genome sequence of Microbacterium rhizosphaerae KACC 19337.</title>
        <authorList>
            <person name="Choi H."/>
            <person name="Kim S."/>
            <person name="Kim Y."/>
            <person name="Kwon S.-W."/>
            <person name="Heo J."/>
        </authorList>
    </citation>
    <scope>NUCLEOTIDE SEQUENCE [LARGE SCALE GENOMIC DNA]</scope>
    <source>
        <strain evidence="2 3">KACC 19337</strain>
    </source>
</reference>
<dbReference type="Proteomes" id="UP001323798">
    <property type="component" value="Chromosome"/>
</dbReference>
<dbReference type="EMBL" id="CP139368">
    <property type="protein sequence ID" value="WPR90525.1"/>
    <property type="molecule type" value="Genomic_DNA"/>
</dbReference>
<gene>
    <name evidence="2" type="ORF">SM116_04325</name>
</gene>